<evidence type="ECO:0000313" key="3">
    <source>
        <dbReference type="Proteomes" id="UP000027138"/>
    </source>
</evidence>
<sequence>MGKEEEKLLGFLASPFVLKWALKLKGMEYKRLEEDLSNKNPLLLQYNPVQKKVPVPVHNGNPVARCMAVIMHTFVTEGEEKDEVVKEVKREAEDSGKHFGGEEIL</sequence>
<dbReference type="PANTHER" id="PTHR44548">
    <property type="entry name" value="GST N-TERMINAL DOMAIN-CONTAINING PROTEIN"/>
    <property type="match status" value="1"/>
</dbReference>
<gene>
    <name evidence="2" type="ORF">JCGZ_15850</name>
</gene>
<dbReference type="EMBL" id="KK914318">
    <property type="protein sequence ID" value="KDP41443.1"/>
    <property type="molecule type" value="Genomic_DNA"/>
</dbReference>
<accession>A0A067L2I1</accession>
<dbReference type="InterPro" id="IPR036249">
    <property type="entry name" value="Thioredoxin-like_sf"/>
</dbReference>
<dbReference type="SUPFAM" id="SSF52833">
    <property type="entry name" value="Thioredoxin-like"/>
    <property type="match status" value="1"/>
</dbReference>
<dbReference type="PANTHER" id="PTHR44548:SF4">
    <property type="entry name" value="S-TRANSFERASE, PUTATIVE-RELATED"/>
    <property type="match status" value="1"/>
</dbReference>
<dbReference type="Gene3D" id="3.40.30.10">
    <property type="entry name" value="Glutaredoxin"/>
    <property type="match status" value="1"/>
</dbReference>
<name>A0A067L2I1_JATCU</name>
<dbReference type="STRING" id="180498.A0A067L2I1"/>
<evidence type="ECO:0000313" key="2">
    <source>
        <dbReference type="EMBL" id="KDP41443.1"/>
    </source>
</evidence>
<protein>
    <recommendedName>
        <fullName evidence="1">GST N-terminal domain-containing protein</fullName>
    </recommendedName>
</protein>
<proteinExistence type="predicted"/>
<evidence type="ECO:0000259" key="1">
    <source>
        <dbReference type="Pfam" id="PF02798"/>
    </source>
</evidence>
<dbReference type="InterPro" id="IPR004045">
    <property type="entry name" value="Glutathione_S-Trfase_N"/>
</dbReference>
<keyword evidence="3" id="KW-1185">Reference proteome</keyword>
<organism evidence="2 3">
    <name type="scientific">Jatropha curcas</name>
    <name type="common">Barbados nut</name>
    <dbReference type="NCBI Taxonomy" id="180498"/>
    <lineage>
        <taxon>Eukaryota</taxon>
        <taxon>Viridiplantae</taxon>
        <taxon>Streptophyta</taxon>
        <taxon>Embryophyta</taxon>
        <taxon>Tracheophyta</taxon>
        <taxon>Spermatophyta</taxon>
        <taxon>Magnoliopsida</taxon>
        <taxon>eudicotyledons</taxon>
        <taxon>Gunneridae</taxon>
        <taxon>Pentapetalae</taxon>
        <taxon>rosids</taxon>
        <taxon>fabids</taxon>
        <taxon>Malpighiales</taxon>
        <taxon>Euphorbiaceae</taxon>
        <taxon>Crotonoideae</taxon>
        <taxon>Jatropheae</taxon>
        <taxon>Jatropha</taxon>
    </lineage>
</organism>
<dbReference type="Pfam" id="PF02798">
    <property type="entry name" value="GST_N"/>
    <property type="match status" value="1"/>
</dbReference>
<feature type="domain" description="GST N-terminal" evidence="1">
    <location>
        <begin position="8"/>
        <end position="68"/>
    </location>
</feature>
<dbReference type="Proteomes" id="UP000027138">
    <property type="component" value="Unassembled WGS sequence"/>
</dbReference>
<dbReference type="OrthoDB" id="202840at2759"/>
<reference evidence="2 3" key="1">
    <citation type="journal article" date="2014" name="PLoS ONE">
        <title>Global Analysis of Gene Expression Profiles in Physic Nut (Jatropha curcas L.) Seedlings Exposed to Salt Stress.</title>
        <authorList>
            <person name="Zhang L."/>
            <person name="Zhang C."/>
            <person name="Wu P."/>
            <person name="Chen Y."/>
            <person name="Li M."/>
            <person name="Jiang H."/>
            <person name="Wu G."/>
        </authorList>
    </citation>
    <scope>NUCLEOTIDE SEQUENCE [LARGE SCALE GENOMIC DNA]</scope>
    <source>
        <strain evidence="3">cv. GZQX0401</strain>
        <tissue evidence="2">Young leaves</tissue>
    </source>
</reference>
<dbReference type="AlphaFoldDB" id="A0A067L2I1"/>